<feature type="domain" description="Late embryogenesis abundant protein LEA-2 subgroup" evidence="6">
    <location>
        <begin position="128"/>
        <end position="221"/>
    </location>
</feature>
<dbReference type="FunCoup" id="B9RJH9">
    <property type="interactions" value="52"/>
</dbReference>
<keyword evidence="4 5" id="KW-0472">Membrane</keyword>
<proteinExistence type="predicted"/>
<dbReference type="GO" id="GO:0016020">
    <property type="term" value="C:membrane"/>
    <property type="evidence" value="ECO:0007669"/>
    <property type="project" value="UniProtKB-SubCell"/>
</dbReference>
<name>B9RJH9_RICCO</name>
<dbReference type="PANTHER" id="PTHR31234">
    <property type="entry name" value="LATE EMBRYOGENESIS ABUNDANT (LEA) HYDROXYPROLINE-RICH GLYCOPROTEIN FAMILY"/>
    <property type="match status" value="1"/>
</dbReference>
<dbReference type="AlphaFoldDB" id="B9RJH9"/>
<dbReference type="eggNOG" id="ENOG502S13Z">
    <property type="taxonomic scope" value="Eukaryota"/>
</dbReference>
<evidence type="ECO:0000256" key="4">
    <source>
        <dbReference type="ARBA" id="ARBA00023136"/>
    </source>
</evidence>
<feature type="transmembrane region" description="Helical" evidence="5">
    <location>
        <begin position="71"/>
        <end position="100"/>
    </location>
</feature>
<evidence type="ECO:0000256" key="2">
    <source>
        <dbReference type="ARBA" id="ARBA00022692"/>
    </source>
</evidence>
<dbReference type="Pfam" id="PF03168">
    <property type="entry name" value="LEA_2"/>
    <property type="match status" value="1"/>
</dbReference>
<dbReference type="PANTHER" id="PTHR31234:SF68">
    <property type="entry name" value="EXPRESSED PROTEIN"/>
    <property type="match status" value="1"/>
</dbReference>
<dbReference type="InterPro" id="IPR004864">
    <property type="entry name" value="LEA_2"/>
</dbReference>
<keyword evidence="2 5" id="KW-0812">Transmembrane</keyword>
<accession>B9RJH9</accession>
<dbReference type="EMBL" id="EQ973783">
    <property type="protein sequence ID" value="EEF48481.1"/>
    <property type="molecule type" value="Genomic_DNA"/>
</dbReference>
<dbReference type="GO" id="GO:0098542">
    <property type="term" value="P:defense response to other organism"/>
    <property type="evidence" value="ECO:0007669"/>
    <property type="project" value="InterPro"/>
</dbReference>
<evidence type="ECO:0000313" key="8">
    <source>
        <dbReference type="Proteomes" id="UP000008311"/>
    </source>
</evidence>
<evidence type="ECO:0000259" key="6">
    <source>
        <dbReference type="Pfam" id="PF03168"/>
    </source>
</evidence>
<dbReference type="InParanoid" id="B9RJH9"/>
<reference evidence="8" key="1">
    <citation type="journal article" date="2010" name="Nat. Biotechnol.">
        <title>Draft genome sequence of the oilseed species Ricinus communis.</title>
        <authorList>
            <person name="Chan A.P."/>
            <person name="Crabtree J."/>
            <person name="Zhao Q."/>
            <person name="Lorenzi H."/>
            <person name="Orvis J."/>
            <person name="Puiu D."/>
            <person name="Melake-Berhan A."/>
            <person name="Jones K.M."/>
            <person name="Redman J."/>
            <person name="Chen G."/>
            <person name="Cahoon E.B."/>
            <person name="Gedil M."/>
            <person name="Stanke M."/>
            <person name="Haas B.J."/>
            <person name="Wortman J.R."/>
            <person name="Fraser-Liggett C.M."/>
            <person name="Ravel J."/>
            <person name="Rabinowicz P.D."/>
        </authorList>
    </citation>
    <scope>NUCLEOTIDE SEQUENCE [LARGE SCALE GENOMIC DNA]</scope>
    <source>
        <strain evidence="8">cv. Hale</strain>
    </source>
</reference>
<protein>
    <recommendedName>
        <fullName evidence="6">Late embryogenesis abundant protein LEA-2 subgroup domain-containing protein</fullName>
    </recommendedName>
</protein>
<evidence type="ECO:0000256" key="3">
    <source>
        <dbReference type="ARBA" id="ARBA00022989"/>
    </source>
</evidence>
<evidence type="ECO:0000256" key="5">
    <source>
        <dbReference type="SAM" id="Phobius"/>
    </source>
</evidence>
<keyword evidence="3 5" id="KW-1133">Transmembrane helix</keyword>
<dbReference type="KEGG" id="rcu:8263049"/>
<organism evidence="7 8">
    <name type="scientific">Ricinus communis</name>
    <name type="common">Castor bean</name>
    <dbReference type="NCBI Taxonomy" id="3988"/>
    <lineage>
        <taxon>Eukaryota</taxon>
        <taxon>Viridiplantae</taxon>
        <taxon>Streptophyta</taxon>
        <taxon>Embryophyta</taxon>
        <taxon>Tracheophyta</taxon>
        <taxon>Spermatophyta</taxon>
        <taxon>Magnoliopsida</taxon>
        <taxon>eudicotyledons</taxon>
        <taxon>Gunneridae</taxon>
        <taxon>Pentapetalae</taxon>
        <taxon>rosids</taxon>
        <taxon>fabids</taxon>
        <taxon>Malpighiales</taxon>
        <taxon>Euphorbiaceae</taxon>
        <taxon>Acalyphoideae</taxon>
        <taxon>Acalypheae</taxon>
        <taxon>Ricinus</taxon>
    </lineage>
</organism>
<evidence type="ECO:0000256" key="1">
    <source>
        <dbReference type="ARBA" id="ARBA00004167"/>
    </source>
</evidence>
<dbReference type="InterPro" id="IPR044839">
    <property type="entry name" value="NDR1-like"/>
</dbReference>
<dbReference type="OrthoDB" id="996955at2759"/>
<gene>
    <name evidence="7" type="ORF">RCOM_1034660</name>
</gene>
<dbReference type="Proteomes" id="UP000008311">
    <property type="component" value="Unassembled WGS sequence"/>
</dbReference>
<sequence length="243" mass="27258">MAERATSPPPPPPQPTLILHDPVISQSPPIFESGTYVVQVPKDQIYRVPPPENALIVERHRNPQQKKRTRYCSFFCCCFLIVATAVIAIALGIGLSFAFFKSKNPEFRVQRFIVKNNTSHHYPDYDITLKVRNPNDKSDILYMQGGVASLLYKDQKMAAGKFPTFHQDNKNSTYIGIVLKGQSIKGAKPKMHVSFSLKIGIPAKMKTSSFISGEVKIVVKCEFMVDTLAKGTRILSQQCQTNR</sequence>
<dbReference type="STRING" id="3988.B9RJH9"/>
<keyword evidence="8" id="KW-1185">Reference proteome</keyword>
<evidence type="ECO:0000313" key="7">
    <source>
        <dbReference type="EMBL" id="EEF48481.1"/>
    </source>
</evidence>
<comment type="subcellular location">
    <subcellularLocation>
        <location evidence="1">Membrane</location>
        <topology evidence="1">Single-pass membrane protein</topology>
    </subcellularLocation>
</comment>